<dbReference type="PROSITE" id="PS51197">
    <property type="entry name" value="HTH_RRF2_2"/>
    <property type="match status" value="1"/>
</dbReference>
<dbReference type="PANTHER" id="PTHR33221">
    <property type="entry name" value="WINGED HELIX-TURN-HELIX TRANSCRIPTIONAL REGULATOR, RRF2 FAMILY"/>
    <property type="match status" value="1"/>
</dbReference>
<evidence type="ECO:0000256" key="1">
    <source>
        <dbReference type="ARBA" id="ARBA00023125"/>
    </source>
</evidence>
<dbReference type="Gene3D" id="1.10.10.10">
    <property type="entry name" value="Winged helix-like DNA-binding domain superfamily/Winged helix DNA-binding domain"/>
    <property type="match status" value="1"/>
</dbReference>
<keyword evidence="3" id="KW-1185">Reference proteome</keyword>
<accession>A0ABP6WAJ4</accession>
<reference evidence="3" key="1">
    <citation type="journal article" date="2019" name="Int. J. Syst. Evol. Microbiol.">
        <title>The Global Catalogue of Microorganisms (GCM) 10K type strain sequencing project: providing services to taxonomists for standard genome sequencing and annotation.</title>
        <authorList>
            <consortium name="The Broad Institute Genomics Platform"/>
            <consortium name="The Broad Institute Genome Sequencing Center for Infectious Disease"/>
            <person name="Wu L."/>
            <person name="Ma J."/>
        </authorList>
    </citation>
    <scope>NUCLEOTIDE SEQUENCE [LARGE SCALE GENOMIC DNA]</scope>
    <source>
        <strain evidence="3">JCM 17110</strain>
    </source>
</reference>
<evidence type="ECO:0000313" key="2">
    <source>
        <dbReference type="EMBL" id="GAA3547017.1"/>
    </source>
</evidence>
<dbReference type="PANTHER" id="PTHR33221:SF4">
    <property type="entry name" value="HTH-TYPE TRANSCRIPTIONAL REPRESSOR NSRR"/>
    <property type="match status" value="1"/>
</dbReference>
<dbReference type="NCBIfam" id="NF008240">
    <property type="entry name" value="PRK11014.1"/>
    <property type="match status" value="1"/>
</dbReference>
<keyword evidence="1" id="KW-0238">DNA-binding</keyword>
<dbReference type="InterPro" id="IPR036390">
    <property type="entry name" value="WH_DNA-bd_sf"/>
</dbReference>
<evidence type="ECO:0000313" key="3">
    <source>
        <dbReference type="Proteomes" id="UP001500795"/>
    </source>
</evidence>
<dbReference type="InterPro" id="IPR030489">
    <property type="entry name" value="TR_Rrf2-type_CS"/>
</dbReference>
<gene>
    <name evidence="2" type="ORF">GCM10022394_28840</name>
</gene>
<protein>
    <submittedName>
        <fullName evidence="2">Rrf2 family transcriptional regulator</fullName>
    </submittedName>
</protein>
<organism evidence="2 3">
    <name type="scientific">Zobellella aerophila</name>
    <dbReference type="NCBI Taxonomy" id="870480"/>
    <lineage>
        <taxon>Bacteria</taxon>
        <taxon>Pseudomonadati</taxon>
        <taxon>Pseudomonadota</taxon>
        <taxon>Gammaproteobacteria</taxon>
        <taxon>Aeromonadales</taxon>
        <taxon>Aeromonadaceae</taxon>
        <taxon>Zobellella</taxon>
    </lineage>
</organism>
<proteinExistence type="predicted"/>
<dbReference type="SUPFAM" id="SSF46785">
    <property type="entry name" value="Winged helix' DNA-binding domain"/>
    <property type="match status" value="1"/>
</dbReference>
<dbReference type="Proteomes" id="UP001500795">
    <property type="component" value="Unassembled WGS sequence"/>
</dbReference>
<name>A0ABP6WAJ4_9GAMM</name>
<sequence length="153" mass="16919">MKLTTYTDFGLRAMMYLATLPATELTSVAHVSTLYGVSRNHMVKVVNQLARLGYIHAVRGKNGGIRLAKPAEQINVGQVIRALEHNLNGIDCGSPACHLVTVCRLKDALKLAMDAFLRVMESYTLADLVGNRDELMVIFEQLEPVKQRAVSHN</sequence>
<dbReference type="NCBIfam" id="TIGR00738">
    <property type="entry name" value="rrf2_super"/>
    <property type="match status" value="1"/>
</dbReference>
<dbReference type="PROSITE" id="PS01332">
    <property type="entry name" value="HTH_RRF2_1"/>
    <property type="match status" value="1"/>
</dbReference>
<comment type="caution">
    <text evidence="2">The sequence shown here is derived from an EMBL/GenBank/DDBJ whole genome shotgun (WGS) entry which is preliminary data.</text>
</comment>
<dbReference type="InterPro" id="IPR036388">
    <property type="entry name" value="WH-like_DNA-bd_sf"/>
</dbReference>
<dbReference type="Pfam" id="PF02082">
    <property type="entry name" value="Rrf2"/>
    <property type="match status" value="1"/>
</dbReference>
<dbReference type="EMBL" id="BAABCX010000004">
    <property type="protein sequence ID" value="GAA3547017.1"/>
    <property type="molecule type" value="Genomic_DNA"/>
</dbReference>
<dbReference type="InterPro" id="IPR000944">
    <property type="entry name" value="Tscrpt_reg_Rrf2"/>
</dbReference>
<dbReference type="RefSeq" id="WP_344959281.1">
    <property type="nucleotide sequence ID" value="NZ_BAABCX010000004.1"/>
</dbReference>